<dbReference type="InterPro" id="IPR007295">
    <property type="entry name" value="DUF402"/>
</dbReference>
<protein>
    <submittedName>
        <fullName evidence="3">DUF402 domain-containing protein</fullName>
    </submittedName>
</protein>
<dbReference type="Proteomes" id="UP001164965">
    <property type="component" value="Chromosome"/>
</dbReference>
<proteinExistence type="predicted"/>
<organism evidence="3 4">
    <name type="scientific">Rhodococcus antarcticus</name>
    <dbReference type="NCBI Taxonomy" id="2987751"/>
    <lineage>
        <taxon>Bacteria</taxon>
        <taxon>Bacillati</taxon>
        <taxon>Actinomycetota</taxon>
        <taxon>Actinomycetes</taxon>
        <taxon>Mycobacteriales</taxon>
        <taxon>Nocardiaceae</taxon>
        <taxon>Rhodococcus</taxon>
    </lineage>
</organism>
<dbReference type="SUPFAM" id="SSF159234">
    <property type="entry name" value="FomD-like"/>
    <property type="match status" value="1"/>
</dbReference>
<keyword evidence="4" id="KW-1185">Reference proteome</keyword>
<dbReference type="EMBL" id="CP110615">
    <property type="protein sequence ID" value="UZJ23455.1"/>
    <property type="molecule type" value="Genomic_DNA"/>
</dbReference>
<sequence length="175" mass="19471">MGMHRPKVERFDVSGRTNTDPKGVVRPVDVYTEHPWGLYVARSADHPSFHYLESWLLPSLGLRATVFHFTAGHERDQDHYVDVGEFTRDGSVWHSVDHYLDLVVRTGRDTELLDADELLAATGEGLLDAATAQLAVHRMTAAVDGIASHRHDLDQWLASLGMPISWLPAGPAPTR</sequence>
<dbReference type="Pfam" id="PF04167">
    <property type="entry name" value="DUF402"/>
    <property type="match status" value="1"/>
</dbReference>
<feature type="domain" description="DUF402" evidence="2">
    <location>
        <begin position="25"/>
        <end position="151"/>
    </location>
</feature>
<gene>
    <name evidence="3" type="ORF">RHODO2019_09420</name>
</gene>
<dbReference type="Gene3D" id="2.40.380.10">
    <property type="entry name" value="FomD-like"/>
    <property type="match status" value="1"/>
</dbReference>
<evidence type="ECO:0000256" key="1">
    <source>
        <dbReference type="SAM" id="MobiDB-lite"/>
    </source>
</evidence>
<evidence type="ECO:0000313" key="3">
    <source>
        <dbReference type="EMBL" id="UZJ23455.1"/>
    </source>
</evidence>
<dbReference type="RefSeq" id="WP_265381562.1">
    <property type="nucleotide sequence ID" value="NZ_CP110615.1"/>
</dbReference>
<reference evidence="3" key="1">
    <citation type="submission" date="2022-10" db="EMBL/GenBank/DDBJ databases">
        <title>Rhodococcus sp.75.</title>
        <authorList>
            <person name="Sun M."/>
        </authorList>
    </citation>
    <scope>NUCLEOTIDE SEQUENCE</scope>
    <source>
        <strain evidence="3">75</strain>
    </source>
</reference>
<feature type="region of interest" description="Disordered" evidence="1">
    <location>
        <begin position="1"/>
        <end position="24"/>
    </location>
</feature>
<feature type="compositionally biased region" description="Basic and acidic residues" evidence="1">
    <location>
        <begin position="1"/>
        <end position="13"/>
    </location>
</feature>
<dbReference type="PIRSF" id="PIRSF012622">
    <property type="entry name" value="UCP012622"/>
    <property type="match status" value="1"/>
</dbReference>
<dbReference type="InterPro" id="IPR035930">
    <property type="entry name" value="FomD-like_sf"/>
</dbReference>
<dbReference type="InterPro" id="IPR014465">
    <property type="entry name" value="UCP012622"/>
</dbReference>
<accession>A0ABY6NVN7</accession>
<evidence type="ECO:0000313" key="4">
    <source>
        <dbReference type="Proteomes" id="UP001164965"/>
    </source>
</evidence>
<name>A0ABY6NVN7_9NOCA</name>
<evidence type="ECO:0000259" key="2">
    <source>
        <dbReference type="Pfam" id="PF04167"/>
    </source>
</evidence>